<accession>A0A9N6YJF4</accession>
<sequence length="161" mass="17983">MSRSPHALCKSTPSVFRVKSVLRELSWLIAEARCLIIGSAAEIEISNMYHFVPTLNCINSYLSETFQACSRCSGGSILSGHYIGKNELIDLLLVLKASNEEILNIEAFISEDIVICTDCTLCAIVHKSPKKLLSSVLMQIYDINVNGIWPYNPIEIKESMW</sequence>
<evidence type="ECO:0000313" key="1">
    <source>
        <dbReference type="EMBL" id="DAZ90744.1"/>
    </source>
</evidence>
<proteinExistence type="predicted"/>
<organism evidence="1">
    <name type="scientific">Lolium virus 1_Aru</name>
    <dbReference type="NCBI Taxonomy" id="2977972"/>
    <lineage>
        <taxon>Viruses</taxon>
        <taxon>Riboviria</taxon>
        <taxon>Orthornavirae</taxon>
        <taxon>Negarnaviricota</taxon>
        <taxon>Haploviricotina</taxon>
        <taxon>Monjiviricetes</taxon>
        <taxon>Mononegavirales</taxon>
        <taxon>Rhabdoviridae</taxon>
    </lineage>
</organism>
<reference evidence="1" key="1">
    <citation type="journal article" date="2022" name="bioRxiv">
        <title>Unlocking the hidden genetic diversity of varicosaviruses, the neglected plant rhabdoviruses.</title>
        <authorList>
            <person name="Bejerman N."/>
            <person name="Dietzgen R.G."/>
            <person name="Debat H."/>
        </authorList>
    </citation>
    <scope>NUCLEOTIDE SEQUENCE</scope>
</reference>
<protein>
    <submittedName>
        <fullName evidence="1">Protein 3</fullName>
    </submittedName>
</protein>
<name>A0A9N6YJF4_9RHAB</name>
<dbReference type="EMBL" id="BK061779">
    <property type="protein sequence ID" value="DAZ90744.1"/>
    <property type="molecule type" value="Viral_cRNA"/>
</dbReference>